<evidence type="ECO:0000313" key="3">
    <source>
        <dbReference type="WBParaSite" id="HPBE_0001554301-mRNA-1"/>
    </source>
</evidence>
<proteinExistence type="predicted"/>
<accession>A0A183G2K5</accession>
<keyword evidence="2" id="KW-1185">Reference proteome</keyword>
<protein>
    <submittedName>
        <fullName evidence="3">Fungal_trans domain-containing protein</fullName>
    </submittedName>
</protein>
<accession>A0A3P8B8D6</accession>
<name>A0A183G2K5_HELPZ</name>
<dbReference type="AlphaFoldDB" id="A0A183G2K5"/>
<gene>
    <name evidence="1" type="ORF">HPBE_LOCUS15542</name>
</gene>
<dbReference type="WBParaSite" id="HPBE_0001554301-mRNA-1">
    <property type="protein sequence ID" value="HPBE_0001554301-mRNA-1"/>
    <property type="gene ID" value="HPBE_0001554301"/>
</dbReference>
<evidence type="ECO:0000313" key="1">
    <source>
        <dbReference type="EMBL" id="VDP03115.1"/>
    </source>
</evidence>
<reference evidence="3" key="2">
    <citation type="submission" date="2019-09" db="UniProtKB">
        <authorList>
            <consortium name="WormBaseParasite"/>
        </authorList>
    </citation>
    <scope>IDENTIFICATION</scope>
</reference>
<reference evidence="1 2" key="1">
    <citation type="submission" date="2018-11" db="EMBL/GenBank/DDBJ databases">
        <authorList>
            <consortium name="Pathogen Informatics"/>
        </authorList>
    </citation>
    <scope>NUCLEOTIDE SEQUENCE [LARGE SCALE GENOMIC DNA]</scope>
</reference>
<sequence length="233" mass="26022">MSDSQAINTNVSDGVSKMGSYRSVGEARSGLLNFVEAISGPNLQLRPLKGQIRNAEWFTISSARLLKPHRYFFDIMHSVTYSHAFEALSDPAPGPLAPNRITFPESDYAHVVVWNDLLLAQPNDAPVDEEKAVKNRWYATAATILIATGERSLMPTDSAQTCWMYLMIVISLATDPVEGKLFPRKELLQSEWILAGGSDRLKYEKRLFAGNTFWKKVSGLLSQISSVRWREAA</sequence>
<dbReference type="EMBL" id="UZAH01028911">
    <property type="protein sequence ID" value="VDP03115.1"/>
    <property type="molecule type" value="Genomic_DNA"/>
</dbReference>
<evidence type="ECO:0000313" key="2">
    <source>
        <dbReference type="Proteomes" id="UP000050761"/>
    </source>
</evidence>
<organism evidence="2 3">
    <name type="scientific">Heligmosomoides polygyrus</name>
    <name type="common">Parasitic roundworm</name>
    <dbReference type="NCBI Taxonomy" id="6339"/>
    <lineage>
        <taxon>Eukaryota</taxon>
        <taxon>Metazoa</taxon>
        <taxon>Ecdysozoa</taxon>
        <taxon>Nematoda</taxon>
        <taxon>Chromadorea</taxon>
        <taxon>Rhabditida</taxon>
        <taxon>Rhabditina</taxon>
        <taxon>Rhabditomorpha</taxon>
        <taxon>Strongyloidea</taxon>
        <taxon>Heligmosomidae</taxon>
        <taxon>Heligmosomoides</taxon>
    </lineage>
</organism>
<dbReference type="Proteomes" id="UP000050761">
    <property type="component" value="Unassembled WGS sequence"/>
</dbReference>